<sequence length="287" mass="32168">MRSSMLGRVATESSVCSFSTDMFRSFISFGPCSLHSGSVTVKRCNHTAFIHMLICVVFTLMVQVLLTVRVYAITMKHRVITGFFLIATVFQSGLGIFMTYLAARYSAHPVLEPDFPDGHLCIYNEHRTEEVVYTILSLIFDVAVFILIMTRLLWRRPPSVRIPSIIRTIVKDATLYVLLLCTSRIIFVFLSIFAAGLGHITRFSGNNVFVSIMITRMLISLKKTSAKGLGQGWVLGEKDDSILDPSGSLRVVRDGALSSSHTSHNQLDSVIPIHMEIIHIRGERFHN</sequence>
<accession>A0ACB6Z7J9</accession>
<dbReference type="Proteomes" id="UP000886501">
    <property type="component" value="Unassembled WGS sequence"/>
</dbReference>
<organism evidence="1 2">
    <name type="scientific">Thelephora ganbajun</name>
    <name type="common">Ganba fungus</name>
    <dbReference type="NCBI Taxonomy" id="370292"/>
    <lineage>
        <taxon>Eukaryota</taxon>
        <taxon>Fungi</taxon>
        <taxon>Dikarya</taxon>
        <taxon>Basidiomycota</taxon>
        <taxon>Agaricomycotina</taxon>
        <taxon>Agaricomycetes</taxon>
        <taxon>Thelephorales</taxon>
        <taxon>Thelephoraceae</taxon>
        <taxon>Thelephora</taxon>
    </lineage>
</organism>
<keyword evidence="2" id="KW-1185">Reference proteome</keyword>
<gene>
    <name evidence="1" type="ORF">BDM02DRAFT_586096</name>
</gene>
<proteinExistence type="predicted"/>
<evidence type="ECO:0000313" key="1">
    <source>
        <dbReference type="EMBL" id="KAF9645360.1"/>
    </source>
</evidence>
<name>A0ACB6Z7J9_THEGA</name>
<reference evidence="1" key="1">
    <citation type="submission" date="2019-10" db="EMBL/GenBank/DDBJ databases">
        <authorList>
            <consortium name="DOE Joint Genome Institute"/>
            <person name="Kuo A."/>
            <person name="Miyauchi S."/>
            <person name="Kiss E."/>
            <person name="Drula E."/>
            <person name="Kohler A."/>
            <person name="Sanchez-Garcia M."/>
            <person name="Andreopoulos B."/>
            <person name="Barry K.W."/>
            <person name="Bonito G."/>
            <person name="Buee M."/>
            <person name="Carver A."/>
            <person name="Chen C."/>
            <person name="Cichocki N."/>
            <person name="Clum A."/>
            <person name="Culley D."/>
            <person name="Crous P.W."/>
            <person name="Fauchery L."/>
            <person name="Girlanda M."/>
            <person name="Hayes R."/>
            <person name="Keri Z."/>
            <person name="Labutti K."/>
            <person name="Lipzen A."/>
            <person name="Lombard V."/>
            <person name="Magnuson J."/>
            <person name="Maillard F."/>
            <person name="Morin E."/>
            <person name="Murat C."/>
            <person name="Nolan M."/>
            <person name="Ohm R."/>
            <person name="Pangilinan J."/>
            <person name="Pereira M."/>
            <person name="Perotto S."/>
            <person name="Peter M."/>
            <person name="Riley R."/>
            <person name="Sitrit Y."/>
            <person name="Stielow B."/>
            <person name="Szollosi G."/>
            <person name="Zifcakova L."/>
            <person name="Stursova M."/>
            <person name="Spatafora J.W."/>
            <person name="Tedersoo L."/>
            <person name="Vaario L.-M."/>
            <person name="Yamada A."/>
            <person name="Yan M."/>
            <person name="Wang P."/>
            <person name="Xu J."/>
            <person name="Bruns T."/>
            <person name="Baldrian P."/>
            <person name="Vilgalys R."/>
            <person name="Henrissat B."/>
            <person name="Grigoriev I.V."/>
            <person name="Hibbett D."/>
            <person name="Nagy L.G."/>
            <person name="Martin F.M."/>
        </authorList>
    </citation>
    <scope>NUCLEOTIDE SEQUENCE</scope>
    <source>
        <strain evidence="1">P2</strain>
    </source>
</reference>
<dbReference type="EMBL" id="MU118093">
    <property type="protein sequence ID" value="KAF9645360.1"/>
    <property type="molecule type" value="Genomic_DNA"/>
</dbReference>
<evidence type="ECO:0000313" key="2">
    <source>
        <dbReference type="Proteomes" id="UP000886501"/>
    </source>
</evidence>
<reference evidence="1" key="2">
    <citation type="journal article" date="2020" name="Nat. Commun.">
        <title>Large-scale genome sequencing of mycorrhizal fungi provides insights into the early evolution of symbiotic traits.</title>
        <authorList>
            <person name="Miyauchi S."/>
            <person name="Kiss E."/>
            <person name="Kuo A."/>
            <person name="Drula E."/>
            <person name="Kohler A."/>
            <person name="Sanchez-Garcia M."/>
            <person name="Morin E."/>
            <person name="Andreopoulos B."/>
            <person name="Barry K.W."/>
            <person name="Bonito G."/>
            <person name="Buee M."/>
            <person name="Carver A."/>
            <person name="Chen C."/>
            <person name="Cichocki N."/>
            <person name="Clum A."/>
            <person name="Culley D."/>
            <person name="Crous P.W."/>
            <person name="Fauchery L."/>
            <person name="Girlanda M."/>
            <person name="Hayes R.D."/>
            <person name="Keri Z."/>
            <person name="LaButti K."/>
            <person name="Lipzen A."/>
            <person name="Lombard V."/>
            <person name="Magnuson J."/>
            <person name="Maillard F."/>
            <person name="Murat C."/>
            <person name="Nolan M."/>
            <person name="Ohm R.A."/>
            <person name="Pangilinan J."/>
            <person name="Pereira M.F."/>
            <person name="Perotto S."/>
            <person name="Peter M."/>
            <person name="Pfister S."/>
            <person name="Riley R."/>
            <person name="Sitrit Y."/>
            <person name="Stielow J.B."/>
            <person name="Szollosi G."/>
            <person name="Zifcakova L."/>
            <person name="Stursova M."/>
            <person name="Spatafora J.W."/>
            <person name="Tedersoo L."/>
            <person name="Vaario L.M."/>
            <person name="Yamada A."/>
            <person name="Yan M."/>
            <person name="Wang P."/>
            <person name="Xu J."/>
            <person name="Bruns T."/>
            <person name="Baldrian P."/>
            <person name="Vilgalys R."/>
            <person name="Dunand C."/>
            <person name="Henrissat B."/>
            <person name="Grigoriev I.V."/>
            <person name="Hibbett D."/>
            <person name="Nagy L.G."/>
            <person name="Martin F.M."/>
        </authorList>
    </citation>
    <scope>NUCLEOTIDE SEQUENCE</scope>
    <source>
        <strain evidence="1">P2</strain>
    </source>
</reference>
<protein>
    <submittedName>
        <fullName evidence="1">Uncharacterized protein</fullName>
    </submittedName>
</protein>
<comment type="caution">
    <text evidence="1">The sequence shown here is derived from an EMBL/GenBank/DDBJ whole genome shotgun (WGS) entry which is preliminary data.</text>
</comment>